<proteinExistence type="predicted"/>
<accession>A0A0J9V9M7</accession>
<reference evidence="1" key="1">
    <citation type="submission" date="2007-04" db="EMBL/GenBank/DDBJ databases">
        <authorList>
            <consortium name="The Broad Institute Genome Sequencing Platform"/>
            <person name="Birren B."/>
            <person name="Lander E."/>
            <person name="Galagan J."/>
            <person name="Nusbaum C."/>
            <person name="Devon K."/>
            <person name="Ma L.-J."/>
            <person name="Jaffe D."/>
            <person name="Butler J."/>
            <person name="Alvarez P."/>
            <person name="Gnerre S."/>
            <person name="Grabherr M."/>
            <person name="Kleber M."/>
            <person name="Mauceli E."/>
            <person name="Brockman W."/>
            <person name="MacCallum I.A."/>
            <person name="Young S."/>
            <person name="LaButti K."/>
            <person name="DeCaprio D."/>
            <person name="Crawford M."/>
            <person name="Koehrsen M."/>
            <person name="Engels R."/>
            <person name="Montgomery P."/>
            <person name="Pearson M."/>
            <person name="Howarth C."/>
            <person name="Larson L."/>
            <person name="White J."/>
            <person name="O'Leary S."/>
            <person name="Kodira C."/>
            <person name="Zeng Q."/>
            <person name="Yandava C."/>
            <person name="Alvarado L."/>
            <person name="Kistler C."/>
            <person name="Shim W.-B."/>
            <person name="Kang S."/>
            <person name="Woloshuk C."/>
        </authorList>
    </citation>
    <scope>NUCLEOTIDE SEQUENCE</scope>
    <source>
        <strain evidence="1">4287</strain>
    </source>
</reference>
<dbReference type="AlphaFoldDB" id="A0A0J9V9M7"/>
<dbReference type="Proteomes" id="UP000009097">
    <property type="component" value="Unassembled WGS sequence"/>
</dbReference>
<dbReference type="GeneID" id="28960584"/>
<reference evidence="1" key="2">
    <citation type="journal article" date="2010" name="Nature">
        <title>Comparative genomics reveals mobile pathogenicity chromosomes in Fusarium.</title>
        <authorList>
            <person name="Ma L.J."/>
            <person name="van der Does H.C."/>
            <person name="Borkovich K.A."/>
            <person name="Coleman J.J."/>
            <person name="Daboussi M.J."/>
            <person name="Di Pietro A."/>
            <person name="Dufresne M."/>
            <person name="Freitag M."/>
            <person name="Grabherr M."/>
            <person name="Henrissat B."/>
            <person name="Houterman P.M."/>
            <person name="Kang S."/>
            <person name="Shim W.B."/>
            <person name="Woloshuk C."/>
            <person name="Xie X."/>
            <person name="Xu J.R."/>
            <person name="Antoniw J."/>
            <person name="Baker S.E."/>
            <person name="Bluhm B.H."/>
            <person name="Breakspear A."/>
            <person name="Brown D.W."/>
            <person name="Butchko R.A."/>
            <person name="Chapman S."/>
            <person name="Coulson R."/>
            <person name="Coutinho P.M."/>
            <person name="Danchin E.G."/>
            <person name="Diener A."/>
            <person name="Gale L.R."/>
            <person name="Gardiner D.M."/>
            <person name="Goff S."/>
            <person name="Hammond-Kosack K.E."/>
            <person name="Hilburn K."/>
            <person name="Hua-Van A."/>
            <person name="Jonkers W."/>
            <person name="Kazan K."/>
            <person name="Kodira C.D."/>
            <person name="Koehrsen M."/>
            <person name="Kumar L."/>
            <person name="Lee Y.H."/>
            <person name="Li L."/>
            <person name="Manners J.M."/>
            <person name="Miranda-Saavedra D."/>
            <person name="Mukherjee M."/>
            <person name="Park G."/>
            <person name="Park J."/>
            <person name="Park S.Y."/>
            <person name="Proctor R.H."/>
            <person name="Regev A."/>
            <person name="Ruiz-Roldan M.C."/>
            <person name="Sain D."/>
            <person name="Sakthikumar S."/>
            <person name="Sykes S."/>
            <person name="Schwartz D.C."/>
            <person name="Turgeon B.G."/>
            <person name="Wapinski I."/>
            <person name="Yoder O."/>
            <person name="Young S."/>
            <person name="Zeng Q."/>
            <person name="Zhou S."/>
            <person name="Galagan J."/>
            <person name="Cuomo C.A."/>
            <person name="Kistler H.C."/>
            <person name="Rep M."/>
        </authorList>
    </citation>
    <scope>NUCLEOTIDE SEQUENCE [LARGE SCALE GENOMIC DNA]</scope>
    <source>
        <strain evidence="1">4287</strain>
    </source>
</reference>
<dbReference type="EMBL" id="DS231705">
    <property type="protein sequence ID" value="KNB07661.1"/>
    <property type="molecule type" value="Genomic_DNA"/>
</dbReference>
<dbReference type="RefSeq" id="XP_018245706.1">
    <property type="nucleotide sequence ID" value="XM_018400160.1"/>
</dbReference>
<name>A0A0J9V9M7_FUSO4</name>
<evidence type="ECO:0000313" key="1">
    <source>
        <dbReference type="EMBL" id="KNB07661.1"/>
    </source>
</evidence>
<evidence type="ECO:0000313" key="2">
    <source>
        <dbReference type="Proteomes" id="UP000009097"/>
    </source>
</evidence>
<sequence length="76" mass="9193">MTSSMDLRMCFGSKIPYYIRLLSNTRFLPSHLFIRSDHPRSDHIDKQHRRSQQRNESPCRLLKRYLQCVTYQAFDT</sequence>
<organism evidence="1 2">
    <name type="scientific">Fusarium oxysporum f. sp. lycopersici (strain 4287 / CBS 123668 / FGSC 9935 / NRRL 34936)</name>
    <name type="common">Fusarium vascular wilt of tomato</name>
    <dbReference type="NCBI Taxonomy" id="426428"/>
    <lineage>
        <taxon>Eukaryota</taxon>
        <taxon>Fungi</taxon>
        <taxon>Dikarya</taxon>
        <taxon>Ascomycota</taxon>
        <taxon>Pezizomycotina</taxon>
        <taxon>Sordariomycetes</taxon>
        <taxon>Hypocreomycetidae</taxon>
        <taxon>Hypocreales</taxon>
        <taxon>Nectriaceae</taxon>
        <taxon>Fusarium</taxon>
        <taxon>Fusarium oxysporum species complex</taxon>
    </lineage>
</organism>
<dbReference type="KEGG" id="fox:FOXG_19878"/>
<protein>
    <submittedName>
        <fullName evidence="1">Uncharacterized protein</fullName>
    </submittedName>
</protein>
<dbReference type="VEuPathDB" id="FungiDB:FOXG_19878"/>
<gene>
    <name evidence="1" type="ORF">FOXG_19878</name>
</gene>